<sequence>MPVEIERKFLVQGDRWRAGCTQIHEFRQGYLMSHEGAGATVRVRIFGDHAFLTIKGAKSPSRAEYEYPIPPADAEEILRSLCGDRLIEKRRHCVPHQGLIWSVDVFSGSLAGLILAEVELSHPEQPLALPSWVGPEVTADHRYRNSVLARSTTPPREKLKV</sequence>
<keyword evidence="3" id="KW-1185">Reference proteome</keyword>
<dbReference type="PANTHER" id="PTHR40114">
    <property type="entry name" value="SLR0698 PROTEIN"/>
    <property type="match status" value="1"/>
</dbReference>
<accession>A0ABV6JLS9</accession>
<protein>
    <submittedName>
        <fullName evidence="2">CYTH domain-containing protein</fullName>
    </submittedName>
</protein>
<dbReference type="InterPro" id="IPR033469">
    <property type="entry name" value="CYTH-like_dom_sf"/>
</dbReference>
<dbReference type="PANTHER" id="PTHR40114:SF1">
    <property type="entry name" value="SLR0698 PROTEIN"/>
    <property type="match status" value="1"/>
</dbReference>
<gene>
    <name evidence="2" type="ORF">ACFFGY_00325</name>
</gene>
<dbReference type="SMART" id="SM01118">
    <property type="entry name" value="CYTH"/>
    <property type="match status" value="1"/>
</dbReference>
<dbReference type="RefSeq" id="WP_377042345.1">
    <property type="nucleotide sequence ID" value="NZ_JBHLUN010000001.1"/>
</dbReference>
<dbReference type="SUPFAM" id="SSF55154">
    <property type="entry name" value="CYTH-like phosphatases"/>
    <property type="match status" value="1"/>
</dbReference>
<dbReference type="EMBL" id="JBHLUN010000001">
    <property type="protein sequence ID" value="MFC0406671.1"/>
    <property type="molecule type" value="Genomic_DNA"/>
</dbReference>
<feature type="domain" description="CYTH" evidence="1">
    <location>
        <begin position="2"/>
        <end position="150"/>
    </location>
</feature>
<proteinExistence type="predicted"/>
<dbReference type="PROSITE" id="PS51707">
    <property type="entry name" value="CYTH"/>
    <property type="match status" value="1"/>
</dbReference>
<evidence type="ECO:0000313" key="2">
    <source>
        <dbReference type="EMBL" id="MFC0406671.1"/>
    </source>
</evidence>
<dbReference type="Proteomes" id="UP001589865">
    <property type="component" value="Unassembled WGS sequence"/>
</dbReference>
<reference evidence="2 3" key="1">
    <citation type="submission" date="2024-09" db="EMBL/GenBank/DDBJ databases">
        <authorList>
            <person name="Sun Q."/>
            <person name="Mori K."/>
        </authorList>
    </citation>
    <scope>NUCLEOTIDE SEQUENCE [LARGE SCALE GENOMIC DNA]</scope>
    <source>
        <strain evidence="2 3">TBRC 5777</strain>
    </source>
</reference>
<evidence type="ECO:0000313" key="3">
    <source>
        <dbReference type="Proteomes" id="UP001589865"/>
    </source>
</evidence>
<dbReference type="Gene3D" id="2.40.320.10">
    <property type="entry name" value="Hypothetical Protein Pfu-838710-001"/>
    <property type="match status" value="1"/>
</dbReference>
<dbReference type="InterPro" id="IPR023577">
    <property type="entry name" value="CYTH_domain"/>
</dbReference>
<name>A0ABV6JLS9_9PROT</name>
<evidence type="ECO:0000259" key="1">
    <source>
        <dbReference type="PROSITE" id="PS51707"/>
    </source>
</evidence>
<dbReference type="PIRSF" id="PIRSF016487">
    <property type="entry name" value="CYTH_UCP016487"/>
    <property type="match status" value="1"/>
</dbReference>
<dbReference type="InterPro" id="IPR012042">
    <property type="entry name" value="NeuTTM/CthTTM-like"/>
</dbReference>
<dbReference type="CDD" id="cd07891">
    <property type="entry name" value="CYTH-like_CthTTM-like_1"/>
    <property type="match status" value="1"/>
</dbReference>
<comment type="caution">
    <text evidence="2">The sequence shown here is derived from an EMBL/GenBank/DDBJ whole genome shotgun (WGS) entry which is preliminary data.</text>
</comment>
<organism evidence="2 3">
    <name type="scientific">Roseomonas elaeocarpi</name>
    <dbReference type="NCBI Taxonomy" id="907779"/>
    <lineage>
        <taxon>Bacteria</taxon>
        <taxon>Pseudomonadati</taxon>
        <taxon>Pseudomonadota</taxon>
        <taxon>Alphaproteobacteria</taxon>
        <taxon>Acetobacterales</taxon>
        <taxon>Roseomonadaceae</taxon>
        <taxon>Roseomonas</taxon>
    </lineage>
</organism>
<dbReference type="Pfam" id="PF01928">
    <property type="entry name" value="CYTH"/>
    <property type="match status" value="1"/>
</dbReference>